<dbReference type="Gene3D" id="2.40.128.630">
    <property type="match status" value="1"/>
</dbReference>
<feature type="domain" description="CARDB" evidence="2">
    <location>
        <begin position="553"/>
        <end position="643"/>
    </location>
</feature>
<feature type="signal peptide" evidence="1">
    <location>
        <begin position="1"/>
        <end position="24"/>
    </location>
</feature>
<feature type="domain" description="Pyrrolo-quinoline quinone repeat" evidence="3">
    <location>
        <begin position="221"/>
        <end position="368"/>
    </location>
</feature>
<dbReference type="InterPro" id="IPR002372">
    <property type="entry name" value="PQQ_rpt_dom"/>
</dbReference>
<protein>
    <submittedName>
        <fullName evidence="4">Outer membrane protein assembly factor BamB</fullName>
    </submittedName>
</protein>
<keyword evidence="5" id="KW-1185">Reference proteome</keyword>
<keyword evidence="1" id="KW-0732">Signal</keyword>
<gene>
    <name evidence="4" type="ORF">CFE_1522</name>
</gene>
<evidence type="ECO:0000256" key="1">
    <source>
        <dbReference type="SAM" id="SignalP"/>
    </source>
</evidence>
<evidence type="ECO:0000313" key="4">
    <source>
        <dbReference type="EMBL" id="AVX20700.1"/>
    </source>
</evidence>
<evidence type="ECO:0000313" key="5">
    <source>
        <dbReference type="Proteomes" id="UP000241323"/>
    </source>
</evidence>
<dbReference type="InterPro" id="IPR018391">
    <property type="entry name" value="PQQ_b-propeller_rpt"/>
</dbReference>
<organism evidence="4 5">
    <name type="scientific">Carboxydocella thermautotrophica</name>
    <dbReference type="NCBI Taxonomy" id="178899"/>
    <lineage>
        <taxon>Bacteria</taxon>
        <taxon>Bacillati</taxon>
        <taxon>Bacillota</taxon>
        <taxon>Clostridia</taxon>
        <taxon>Eubacteriales</taxon>
        <taxon>Clostridiales Family XVI. Incertae Sedis</taxon>
        <taxon>Carboxydocella</taxon>
    </lineage>
</organism>
<dbReference type="InterPro" id="IPR013783">
    <property type="entry name" value="Ig-like_fold"/>
</dbReference>
<proteinExistence type="predicted"/>
<feature type="domain" description="Pyrrolo-quinoline quinone repeat" evidence="3">
    <location>
        <begin position="92"/>
        <end position="188"/>
    </location>
</feature>
<dbReference type="EMBL" id="CP028491">
    <property type="protein sequence ID" value="AVX20700.1"/>
    <property type="molecule type" value="Genomic_DNA"/>
</dbReference>
<dbReference type="InterPro" id="IPR011635">
    <property type="entry name" value="CARDB"/>
</dbReference>
<dbReference type="PANTHER" id="PTHR34512">
    <property type="entry name" value="CELL SURFACE PROTEIN"/>
    <property type="match status" value="1"/>
</dbReference>
<dbReference type="RefSeq" id="WP_159071879.1">
    <property type="nucleotide sequence ID" value="NZ_CP028491.1"/>
</dbReference>
<name>A0A2R4N0W6_CARTR</name>
<dbReference type="KEGG" id="cthm:CFE_1522"/>
<dbReference type="AlphaFoldDB" id="A0A2R4N0W6"/>
<dbReference type="Pfam" id="PF07705">
    <property type="entry name" value="CARDB"/>
    <property type="match status" value="1"/>
</dbReference>
<evidence type="ECO:0000259" key="2">
    <source>
        <dbReference type="Pfam" id="PF07705"/>
    </source>
</evidence>
<dbReference type="Pfam" id="PF13360">
    <property type="entry name" value="PQQ_2"/>
    <property type="match status" value="2"/>
</dbReference>
<evidence type="ECO:0000259" key="3">
    <source>
        <dbReference type="Pfam" id="PF13360"/>
    </source>
</evidence>
<dbReference type="Gene3D" id="2.130.10.10">
    <property type="entry name" value="YVTN repeat-like/Quinoprotein amine dehydrogenase"/>
    <property type="match status" value="1"/>
</dbReference>
<dbReference type="InterPro" id="IPR011047">
    <property type="entry name" value="Quinoprotein_ADH-like_sf"/>
</dbReference>
<feature type="chain" id="PRO_5015347353" evidence="1">
    <location>
        <begin position="25"/>
        <end position="809"/>
    </location>
</feature>
<dbReference type="Proteomes" id="UP000241323">
    <property type="component" value="Chromosome"/>
</dbReference>
<sequence length="809" mass="88955">MNSKKIALVLFLIFLSFISNFSYANTNVEHKNSYMFGNYPSRNRIFNDPTFPPITTQWEVQLAPAGKPGEPPILGQPVILSQEQNIYIKAGQEILALDLNSGQLLQRKQIETTATFPSISSPTYRQGRLFFGTRANGIYALSSNLAQTLWHLPLESKVSSSPLLVDNLVILGATDQHTYILDQHQGTQAGNSPISQQGEITSSPCLFGNAFAIGVDGTALNGSVQAYDLQGRLHWTYNTKTGVPASIATDGSYLYFSDKKGRFYALNASTGKRQWMNESFFKPANFINNSPALYQNRLYFVINQYNGQKARVVCLNSTNGLPLAGWLQRDLAADSWVSPIIWSAANLLLVADDSGTVYGLDLTTGQERPWYYDRQQGKTVSRVNLGAPVTGEMALAGGYLLVATLDGKLHAFGNQGLQNLMVSGLTSSSQEIEKGKTNQTRLLVSARDVSRPLITKLELKLDGQTVASQNLTISPGDGRPWQERGRTVEVEIHWQAPANLPEKDSYTLTAIVNGDRQAHWLNQNQPFVETTYADNTTSLKLNGSLVNLRMLSLSYPSPISPGQSYQGTVQVENQGSRPLSTTLKLTLNQRQVALLPVTLVAKEKKAVSFAIKAPDTTGSFNLTARINPDRQIKEKNYQDNSLSKAIQVRQEVREEQGQLTVSGRAEPAQIKAGQVFALVVETATTPYTWEETVYEQQPDGSVVEKKVRRSRPCPGAKYVQARFPDGQQVLLEPTNPAGTPANTWQLPVNPRSKNRARIHFTDPYLPDGLYPVTIIAGGAGDNGNLSARTVIKVVIKGSILEGIKSRLTY</sequence>
<dbReference type="SMART" id="SM00564">
    <property type="entry name" value="PQQ"/>
    <property type="match status" value="6"/>
</dbReference>
<dbReference type="Gene3D" id="2.60.40.10">
    <property type="entry name" value="Immunoglobulins"/>
    <property type="match status" value="1"/>
</dbReference>
<accession>A0A2R4N0W6</accession>
<dbReference type="PANTHER" id="PTHR34512:SF30">
    <property type="entry name" value="OUTER MEMBRANE PROTEIN ASSEMBLY FACTOR BAMB"/>
    <property type="match status" value="1"/>
</dbReference>
<dbReference type="InterPro" id="IPR015943">
    <property type="entry name" value="WD40/YVTN_repeat-like_dom_sf"/>
</dbReference>
<reference evidence="4 5" key="1">
    <citation type="submission" date="2018-04" db="EMBL/GenBank/DDBJ databases">
        <title>Genomic insights into metabolic versatility of Carboxydocella thermautotrophica capable of coupling hydrogenogenic CO oxidation with the reduction of Fe(III) minerals in Kamchatka hot springs.</title>
        <authorList>
            <person name="Toshchakov S.V."/>
            <person name="Tepliuk A.V."/>
            <person name="Gavrilov S.N."/>
            <person name="Kublanov I.V."/>
            <person name="Lebedinsky A.V."/>
            <person name="Bonch-Osmolovskaya E.A."/>
            <person name="Rusakov V.S."/>
            <person name="Chistyakova N.I."/>
            <person name="Korzhenkov A."/>
            <person name="Zavarsina D.G."/>
            <person name="Sokolova T.G."/>
        </authorList>
    </citation>
    <scope>NUCLEOTIDE SEQUENCE [LARGE SCALE GENOMIC DNA]</scope>
    <source>
        <strain evidence="4 5">019</strain>
    </source>
</reference>
<dbReference type="SUPFAM" id="SSF50998">
    <property type="entry name" value="Quinoprotein alcohol dehydrogenase-like"/>
    <property type="match status" value="1"/>
</dbReference>